<evidence type="ECO:0000259" key="3">
    <source>
        <dbReference type="SMART" id="SM00093"/>
    </source>
</evidence>
<dbReference type="InterPro" id="IPR042185">
    <property type="entry name" value="Serpin_sf_2"/>
</dbReference>
<dbReference type="InterPro" id="IPR042178">
    <property type="entry name" value="Serpin_sf_1"/>
</dbReference>
<name>A0A3P7G5F0_HYDTA</name>
<dbReference type="InterPro" id="IPR036186">
    <property type="entry name" value="Serpin_sf"/>
</dbReference>
<dbReference type="GO" id="GO:0004867">
    <property type="term" value="F:serine-type endopeptidase inhibitor activity"/>
    <property type="evidence" value="ECO:0007669"/>
    <property type="project" value="InterPro"/>
</dbReference>
<dbReference type="Gene3D" id="3.30.497.10">
    <property type="entry name" value="Antithrombin, subunit I, domain 2"/>
    <property type="match status" value="1"/>
</dbReference>
<dbReference type="InterPro" id="IPR023796">
    <property type="entry name" value="Serpin_dom"/>
</dbReference>
<reference evidence="4 5" key="1">
    <citation type="submission" date="2018-11" db="EMBL/GenBank/DDBJ databases">
        <authorList>
            <consortium name="Pathogen Informatics"/>
        </authorList>
    </citation>
    <scope>NUCLEOTIDE SEQUENCE [LARGE SCALE GENOMIC DNA]</scope>
</reference>
<keyword evidence="5" id="KW-1185">Reference proteome</keyword>
<evidence type="ECO:0000313" key="4">
    <source>
        <dbReference type="EMBL" id="VDM36574.1"/>
    </source>
</evidence>
<dbReference type="EMBL" id="UYWX01024282">
    <property type="protein sequence ID" value="VDM36574.1"/>
    <property type="molecule type" value="Genomic_DNA"/>
</dbReference>
<dbReference type="SMART" id="SM00093">
    <property type="entry name" value="SERPIN"/>
    <property type="match status" value="1"/>
</dbReference>
<sequence>MQVHKQQFKDYDSTLANLGSHLDAVSRGDSDKTLVLANGLFLESTIEVNTFFKKALEKHFHADTHMVNFASNSEEARKQINAWVSDHTCKKIPDLMPRNSIDSQTRLVLANAIYFKGTWEKVFHREATTNWPFQTLHNGEVQVPMMSDNGVYEMCSFDELGASALKIPFKL</sequence>
<dbReference type="AlphaFoldDB" id="A0A3P7G5F0"/>
<gene>
    <name evidence="4" type="ORF">TTAC_LOCUS11460</name>
</gene>
<dbReference type="PANTHER" id="PTHR11461">
    <property type="entry name" value="SERINE PROTEASE INHIBITOR, SERPIN"/>
    <property type="match status" value="1"/>
</dbReference>
<dbReference type="OrthoDB" id="671595at2759"/>
<dbReference type="SUPFAM" id="SSF56574">
    <property type="entry name" value="Serpins"/>
    <property type="match status" value="1"/>
</dbReference>
<proteinExistence type="inferred from homology"/>
<comment type="similarity">
    <text evidence="1 2">Belongs to the serpin family.</text>
</comment>
<dbReference type="Pfam" id="PF00079">
    <property type="entry name" value="Serpin"/>
    <property type="match status" value="1"/>
</dbReference>
<dbReference type="Gene3D" id="2.30.39.10">
    <property type="entry name" value="Alpha-1-antitrypsin, domain 1"/>
    <property type="match status" value="1"/>
</dbReference>
<feature type="domain" description="Serpin" evidence="3">
    <location>
        <begin position="1"/>
        <end position="170"/>
    </location>
</feature>
<organism evidence="4 5">
    <name type="scientific">Hydatigena taeniaeformis</name>
    <name type="common">Feline tapeworm</name>
    <name type="synonym">Taenia taeniaeformis</name>
    <dbReference type="NCBI Taxonomy" id="6205"/>
    <lineage>
        <taxon>Eukaryota</taxon>
        <taxon>Metazoa</taxon>
        <taxon>Spiralia</taxon>
        <taxon>Lophotrochozoa</taxon>
        <taxon>Platyhelminthes</taxon>
        <taxon>Cestoda</taxon>
        <taxon>Eucestoda</taxon>
        <taxon>Cyclophyllidea</taxon>
        <taxon>Taeniidae</taxon>
        <taxon>Hydatigera</taxon>
    </lineage>
</organism>
<dbReference type="GO" id="GO:0005615">
    <property type="term" value="C:extracellular space"/>
    <property type="evidence" value="ECO:0007669"/>
    <property type="project" value="InterPro"/>
</dbReference>
<accession>A0A3P7G5F0</accession>
<evidence type="ECO:0000313" key="5">
    <source>
        <dbReference type="Proteomes" id="UP000274429"/>
    </source>
</evidence>
<dbReference type="Proteomes" id="UP000274429">
    <property type="component" value="Unassembled WGS sequence"/>
</dbReference>
<dbReference type="InterPro" id="IPR000215">
    <property type="entry name" value="Serpin_fam"/>
</dbReference>
<dbReference type="PANTHER" id="PTHR11461:SF211">
    <property type="entry name" value="GH10112P-RELATED"/>
    <property type="match status" value="1"/>
</dbReference>
<evidence type="ECO:0000256" key="1">
    <source>
        <dbReference type="ARBA" id="ARBA00009500"/>
    </source>
</evidence>
<dbReference type="CDD" id="cd00172">
    <property type="entry name" value="serpin"/>
    <property type="match status" value="1"/>
</dbReference>
<evidence type="ECO:0000256" key="2">
    <source>
        <dbReference type="RuleBase" id="RU000411"/>
    </source>
</evidence>
<protein>
    <recommendedName>
        <fullName evidence="3">Serpin domain-containing protein</fullName>
    </recommendedName>
</protein>